<keyword evidence="2 6" id="KW-0378">Hydrolase</keyword>
<evidence type="ECO:0000313" key="7">
    <source>
        <dbReference type="Proteomes" id="UP001589858"/>
    </source>
</evidence>
<dbReference type="Gene3D" id="3.20.20.80">
    <property type="entry name" value="Glycosidases"/>
    <property type="match status" value="1"/>
</dbReference>
<dbReference type="InterPro" id="IPR006311">
    <property type="entry name" value="TAT_signal"/>
</dbReference>
<dbReference type="InterPro" id="IPR001360">
    <property type="entry name" value="Glyco_hydro_1"/>
</dbReference>
<evidence type="ECO:0000256" key="2">
    <source>
        <dbReference type="ARBA" id="ARBA00022801"/>
    </source>
</evidence>
<dbReference type="SUPFAM" id="SSF51445">
    <property type="entry name" value="(Trans)glycosidases"/>
    <property type="match status" value="1"/>
</dbReference>
<evidence type="ECO:0000256" key="5">
    <source>
        <dbReference type="SAM" id="SignalP"/>
    </source>
</evidence>
<keyword evidence="5" id="KW-0732">Signal</keyword>
<dbReference type="PANTHER" id="PTHR10353:SF36">
    <property type="entry name" value="LP05116P"/>
    <property type="match status" value="1"/>
</dbReference>
<evidence type="ECO:0000313" key="6">
    <source>
        <dbReference type="EMBL" id="MFC0685739.1"/>
    </source>
</evidence>
<feature type="chain" id="PRO_5046319677" evidence="5">
    <location>
        <begin position="27"/>
        <end position="436"/>
    </location>
</feature>
<feature type="signal peptide" evidence="5">
    <location>
        <begin position="1"/>
        <end position="26"/>
    </location>
</feature>
<dbReference type="Proteomes" id="UP001589858">
    <property type="component" value="Unassembled WGS sequence"/>
</dbReference>
<dbReference type="PROSITE" id="PS51318">
    <property type="entry name" value="TAT"/>
    <property type="match status" value="1"/>
</dbReference>
<dbReference type="InterPro" id="IPR017853">
    <property type="entry name" value="GH"/>
</dbReference>
<dbReference type="EC" id="3.2.1.-" evidence="6"/>
<proteinExistence type="inferred from homology"/>
<evidence type="ECO:0000256" key="3">
    <source>
        <dbReference type="ARBA" id="ARBA00023295"/>
    </source>
</evidence>
<dbReference type="EMBL" id="JBHLTM010000055">
    <property type="protein sequence ID" value="MFC0685739.1"/>
    <property type="molecule type" value="Genomic_DNA"/>
</dbReference>
<comment type="similarity">
    <text evidence="1 4">Belongs to the glycosyl hydrolase 1 family.</text>
</comment>
<name>A0ABV6S920_9SPHN</name>
<evidence type="ECO:0000256" key="4">
    <source>
        <dbReference type="RuleBase" id="RU003690"/>
    </source>
</evidence>
<dbReference type="RefSeq" id="WP_267219161.1">
    <property type="nucleotide sequence ID" value="NZ_JAPCWC010000003.1"/>
</dbReference>
<reference evidence="6 7" key="1">
    <citation type="submission" date="2024-09" db="EMBL/GenBank/DDBJ databases">
        <authorList>
            <person name="Sun Q."/>
            <person name="Mori K."/>
        </authorList>
    </citation>
    <scope>NUCLEOTIDE SEQUENCE [LARGE SCALE GENOMIC DNA]</scope>
    <source>
        <strain evidence="6 7">CICC 11035S</strain>
    </source>
</reference>
<evidence type="ECO:0000256" key="1">
    <source>
        <dbReference type="ARBA" id="ARBA00010838"/>
    </source>
</evidence>
<sequence>MMDRRTMLASGLAAGALASQSGKAMAATARSFPKGFRWGTASAAHQVEGNNTLSDLWLVEQVKPTMFMEPSGDANNSFELWPRDLDLVKALGLDTYRFSIEWARIEPRPGVFSTAMLDHYARIIDGCHARGLTPMVTFNHFTLPRWFAAQGGWTQKEAADLFARYCDKAARRLAAGMGYATTLNEPNMIHLVDKGLPPQMAGMVKAMNQAAGAACGASNFKNGMLPEHDDIPLLEANMLAAHKEGRAAIKAARGDLPVGVSLTMSDDQAVGANSQRDAIRKQFYGPWLELAKQDDFIGVQNYARAIWNAQGQVQPPADVPRSQMGVEIYPASLAGAVRYAHEATGRPVMVTEHGIGIEDDAVRAKFIPEALAGLQQAIADGVPVLGYVHWTLADNFEWVFGFKHKYGLCSVDRTTFARTPKPSAAVLGAIAKRNAV</sequence>
<dbReference type="PANTHER" id="PTHR10353">
    <property type="entry name" value="GLYCOSYL HYDROLASE"/>
    <property type="match status" value="1"/>
</dbReference>
<dbReference type="GO" id="GO:0016798">
    <property type="term" value="F:hydrolase activity, acting on glycosyl bonds"/>
    <property type="evidence" value="ECO:0007669"/>
    <property type="project" value="UniProtKB-KW"/>
</dbReference>
<comment type="caution">
    <text evidence="6">The sequence shown here is derived from an EMBL/GenBank/DDBJ whole genome shotgun (WGS) entry which is preliminary data.</text>
</comment>
<keyword evidence="7" id="KW-1185">Reference proteome</keyword>
<keyword evidence="3 6" id="KW-0326">Glycosidase</keyword>
<protein>
    <submittedName>
        <fullName evidence="6">Glycoside hydrolase family 1 protein</fullName>
        <ecNumber evidence="6">3.2.1.-</ecNumber>
    </submittedName>
</protein>
<gene>
    <name evidence="6" type="ORF">ACFFF8_14145</name>
</gene>
<organism evidence="6 7">
    <name type="scientific">Novosphingobium clariflavum</name>
    <dbReference type="NCBI Taxonomy" id="2029884"/>
    <lineage>
        <taxon>Bacteria</taxon>
        <taxon>Pseudomonadati</taxon>
        <taxon>Pseudomonadota</taxon>
        <taxon>Alphaproteobacteria</taxon>
        <taxon>Sphingomonadales</taxon>
        <taxon>Sphingomonadaceae</taxon>
        <taxon>Novosphingobium</taxon>
    </lineage>
</organism>
<dbReference type="PRINTS" id="PR00131">
    <property type="entry name" value="GLHYDRLASE1"/>
</dbReference>
<accession>A0ABV6S920</accession>
<dbReference type="Pfam" id="PF00232">
    <property type="entry name" value="Glyco_hydro_1"/>
    <property type="match status" value="2"/>
</dbReference>